<evidence type="ECO:0000256" key="1">
    <source>
        <dbReference type="ARBA" id="ARBA00004123"/>
    </source>
</evidence>
<dbReference type="EMBL" id="MCFD01000001">
    <property type="protein sequence ID" value="ORX73560.1"/>
    <property type="molecule type" value="Genomic_DNA"/>
</dbReference>
<dbReference type="GO" id="GO:0120230">
    <property type="term" value="F:recombinase activator activity"/>
    <property type="evidence" value="ECO:0007669"/>
    <property type="project" value="TreeGrafter"/>
</dbReference>
<dbReference type="OrthoDB" id="272266at2759"/>
<protein>
    <recommendedName>
        <fullName evidence="3">Homologous-pairing protein 2 homolog</fullName>
    </recommendedName>
</protein>
<dbReference type="RefSeq" id="XP_040746771.1">
    <property type="nucleotide sequence ID" value="XM_040884385.1"/>
</dbReference>
<comment type="similarity">
    <text evidence="2">Belongs to the HOP2 family.</text>
</comment>
<dbReference type="GO" id="GO:0000794">
    <property type="term" value="C:condensed nuclear chromosome"/>
    <property type="evidence" value="ECO:0007669"/>
    <property type="project" value="TreeGrafter"/>
</dbReference>
<evidence type="ECO:0000256" key="2">
    <source>
        <dbReference type="ARBA" id="ARBA00007922"/>
    </source>
</evidence>
<feature type="domain" description="Homologous-pairing protein 2 winged helix" evidence="9">
    <location>
        <begin position="13"/>
        <end position="71"/>
    </location>
</feature>
<dbReference type="AlphaFoldDB" id="A0A1Y1WJ14"/>
<comment type="caution">
    <text evidence="11">The sequence shown here is derived from an EMBL/GenBank/DDBJ whole genome shotgun (WGS) entry which is preliminary data.</text>
</comment>
<dbReference type="GO" id="GO:0000709">
    <property type="term" value="P:meiotic joint molecule formation"/>
    <property type="evidence" value="ECO:0007669"/>
    <property type="project" value="TreeGrafter"/>
</dbReference>
<evidence type="ECO:0000313" key="12">
    <source>
        <dbReference type="Proteomes" id="UP000193922"/>
    </source>
</evidence>
<name>A0A1Y1WJ14_9FUNG</name>
<dbReference type="InterPro" id="IPR010776">
    <property type="entry name" value="Hop2_WH_dom"/>
</dbReference>
<proteinExistence type="inferred from homology"/>
<dbReference type="InterPro" id="IPR040661">
    <property type="entry name" value="LZ3wCH"/>
</dbReference>
<reference evidence="11 12" key="1">
    <citation type="submission" date="2016-07" db="EMBL/GenBank/DDBJ databases">
        <title>Pervasive Adenine N6-methylation of Active Genes in Fungi.</title>
        <authorList>
            <consortium name="DOE Joint Genome Institute"/>
            <person name="Mondo S.J."/>
            <person name="Dannebaum R.O."/>
            <person name="Kuo R.C."/>
            <person name="Labutti K."/>
            <person name="Haridas S."/>
            <person name="Kuo A."/>
            <person name="Salamov A."/>
            <person name="Ahrendt S.R."/>
            <person name="Lipzen A."/>
            <person name="Sullivan W."/>
            <person name="Andreopoulos W.B."/>
            <person name="Clum A."/>
            <person name="Lindquist E."/>
            <person name="Daum C."/>
            <person name="Ramamoorthy G.K."/>
            <person name="Gryganskyi A."/>
            <person name="Culley D."/>
            <person name="Magnuson J.K."/>
            <person name="James T.Y."/>
            <person name="O'Malley M.A."/>
            <person name="Stajich J.E."/>
            <person name="Spatafora J.W."/>
            <person name="Visel A."/>
            <person name="Grigoriev I.V."/>
        </authorList>
    </citation>
    <scope>NUCLEOTIDE SEQUENCE [LARGE SCALE GENOMIC DNA]</scope>
    <source>
        <strain evidence="11 12">ATCC 12442</strain>
    </source>
</reference>
<dbReference type="STRING" id="61395.A0A1Y1WJ14"/>
<dbReference type="GO" id="GO:0010774">
    <property type="term" value="P:meiotic strand invasion involved in reciprocal meiotic recombination"/>
    <property type="evidence" value="ECO:0007669"/>
    <property type="project" value="TreeGrafter"/>
</dbReference>
<feature type="coiled-coil region" evidence="8">
    <location>
        <begin position="81"/>
        <end position="148"/>
    </location>
</feature>
<keyword evidence="6" id="KW-0539">Nucleus</keyword>
<dbReference type="InterPro" id="IPR036388">
    <property type="entry name" value="WH-like_DNA-bd_sf"/>
</dbReference>
<comment type="subcellular location">
    <subcellularLocation>
        <location evidence="1">Nucleus</location>
    </subcellularLocation>
</comment>
<keyword evidence="12" id="KW-1185">Reference proteome</keyword>
<evidence type="ECO:0000313" key="11">
    <source>
        <dbReference type="EMBL" id="ORX73560.1"/>
    </source>
</evidence>
<evidence type="ECO:0000256" key="7">
    <source>
        <dbReference type="ARBA" id="ARBA00023254"/>
    </source>
</evidence>
<dbReference type="Gene3D" id="1.10.10.10">
    <property type="entry name" value="Winged helix-like DNA-binding domain superfamily/Winged helix DNA-binding domain"/>
    <property type="match status" value="1"/>
</dbReference>
<dbReference type="Pfam" id="PF07106">
    <property type="entry name" value="WHD_TBPIP"/>
    <property type="match status" value="1"/>
</dbReference>
<dbReference type="GO" id="GO:0007129">
    <property type="term" value="P:homologous chromosome pairing at meiosis"/>
    <property type="evidence" value="ECO:0007669"/>
    <property type="project" value="TreeGrafter"/>
</dbReference>
<accession>A0A1Y1WJ14</accession>
<keyword evidence="5" id="KW-0233">DNA recombination</keyword>
<evidence type="ECO:0000259" key="9">
    <source>
        <dbReference type="Pfam" id="PF07106"/>
    </source>
</evidence>
<sequence>MPPKKGSHSSDEATTIYDYLVRSNRPYSANDISSQLHGLVSPAGAKKILNELADDNRIQRKVNGKQLVFFAIQTDIDVPSVEEAEEEQEQIRQLEEQLAERKEHSKALGGKLHALNNALTDDQMRERIAQLTQEAIENERRLESLRKGEVISPEEKEKIEKAHANMVKHWAKRKRLFKNIENTIAEGYPGKMKDLFAELGIETDEDVGADVNILRA</sequence>
<keyword evidence="4 8" id="KW-0175">Coiled coil</keyword>
<evidence type="ECO:0000256" key="3">
    <source>
        <dbReference type="ARBA" id="ARBA00016093"/>
    </source>
</evidence>
<dbReference type="PANTHER" id="PTHR15938">
    <property type="entry name" value="TBP-1 INTERACTING PROTEIN"/>
    <property type="match status" value="1"/>
</dbReference>
<keyword evidence="7" id="KW-0469">Meiosis</keyword>
<evidence type="ECO:0000256" key="8">
    <source>
        <dbReference type="SAM" id="Coils"/>
    </source>
</evidence>
<dbReference type="Proteomes" id="UP000193922">
    <property type="component" value="Unassembled WGS sequence"/>
</dbReference>
<feature type="domain" description="Leucine zipper with capping helix" evidence="10">
    <location>
        <begin position="151"/>
        <end position="208"/>
    </location>
</feature>
<evidence type="ECO:0000259" key="10">
    <source>
        <dbReference type="Pfam" id="PF18517"/>
    </source>
</evidence>
<dbReference type="GO" id="GO:0120231">
    <property type="term" value="C:DNA recombinase auxiliary factor complex"/>
    <property type="evidence" value="ECO:0007669"/>
    <property type="project" value="TreeGrafter"/>
</dbReference>
<organism evidence="11 12">
    <name type="scientific">Linderina pennispora</name>
    <dbReference type="NCBI Taxonomy" id="61395"/>
    <lineage>
        <taxon>Eukaryota</taxon>
        <taxon>Fungi</taxon>
        <taxon>Fungi incertae sedis</taxon>
        <taxon>Zoopagomycota</taxon>
        <taxon>Kickxellomycotina</taxon>
        <taxon>Kickxellomycetes</taxon>
        <taxon>Kickxellales</taxon>
        <taxon>Kickxellaceae</taxon>
        <taxon>Linderina</taxon>
    </lineage>
</organism>
<dbReference type="GeneID" id="63801033"/>
<dbReference type="Pfam" id="PF18517">
    <property type="entry name" value="LZ3wCH"/>
    <property type="match status" value="1"/>
</dbReference>
<evidence type="ECO:0000256" key="5">
    <source>
        <dbReference type="ARBA" id="ARBA00023172"/>
    </source>
</evidence>
<dbReference type="GO" id="GO:0003690">
    <property type="term" value="F:double-stranded DNA binding"/>
    <property type="evidence" value="ECO:0007669"/>
    <property type="project" value="TreeGrafter"/>
</dbReference>
<gene>
    <name evidence="11" type="ORF">DL89DRAFT_219348</name>
</gene>
<dbReference type="PANTHER" id="PTHR15938:SF0">
    <property type="entry name" value="HOMOLOGOUS-PAIRING PROTEIN 2 HOMOLOG"/>
    <property type="match status" value="1"/>
</dbReference>
<evidence type="ECO:0000256" key="4">
    <source>
        <dbReference type="ARBA" id="ARBA00023054"/>
    </source>
</evidence>
<evidence type="ECO:0000256" key="6">
    <source>
        <dbReference type="ARBA" id="ARBA00023242"/>
    </source>
</evidence>